<dbReference type="Gene3D" id="3.40.390.10">
    <property type="entry name" value="Collagenase (Catalytic Domain)"/>
    <property type="match status" value="1"/>
</dbReference>
<evidence type="ECO:0000256" key="1">
    <source>
        <dbReference type="ARBA" id="ARBA00022670"/>
    </source>
</evidence>
<dbReference type="InterPro" id="IPR021190">
    <property type="entry name" value="Pept_M10A"/>
</dbReference>
<proteinExistence type="predicted"/>
<keyword evidence="2" id="KW-0479">Metal-binding</keyword>
<organism evidence="7 8">
    <name type="scientific">Clavibacter tessellarius</name>
    <dbReference type="NCBI Taxonomy" id="31965"/>
    <lineage>
        <taxon>Bacteria</taxon>
        <taxon>Bacillati</taxon>
        <taxon>Actinomycetota</taxon>
        <taxon>Actinomycetes</taxon>
        <taxon>Micrococcales</taxon>
        <taxon>Microbacteriaceae</taxon>
        <taxon>Clavibacter</taxon>
    </lineage>
</organism>
<comment type="caution">
    <text evidence="7">The sequence shown here is derived from an EMBL/GenBank/DDBJ whole genome shotgun (WGS) entry which is preliminary data.</text>
</comment>
<dbReference type="Proteomes" id="UP000076218">
    <property type="component" value="Unassembled WGS sequence"/>
</dbReference>
<dbReference type="STRING" id="31965.AWH51_08490"/>
<dbReference type="RefSeq" id="WP_063071310.1">
    <property type="nucleotide sequence ID" value="NZ_LQXA01000026.1"/>
</dbReference>
<dbReference type="InterPro" id="IPR024079">
    <property type="entry name" value="MetalloPept_cat_dom_sf"/>
</dbReference>
<evidence type="ECO:0000259" key="6">
    <source>
        <dbReference type="Pfam" id="PF00413"/>
    </source>
</evidence>
<feature type="domain" description="Peptidase M10 metallopeptidase" evidence="6">
    <location>
        <begin position="131"/>
        <end position="194"/>
    </location>
</feature>
<reference evidence="7 8" key="1">
    <citation type="submission" date="2016-01" db="EMBL/GenBank/DDBJ databases">
        <title>Draft genome sequence of Clavibacter michiganensis subsp. tessellarius DOAB 609.</title>
        <authorList>
            <person name="Tambong J.T."/>
        </authorList>
    </citation>
    <scope>NUCLEOTIDE SEQUENCE [LARGE SCALE GENOMIC DNA]</scope>
    <source>
        <strain evidence="7 8">DOAB 609</strain>
    </source>
</reference>
<keyword evidence="5" id="KW-0732">Signal</keyword>
<evidence type="ECO:0000256" key="3">
    <source>
        <dbReference type="ARBA" id="ARBA00022801"/>
    </source>
</evidence>
<dbReference type="PROSITE" id="PS51318">
    <property type="entry name" value="TAT"/>
    <property type="match status" value="1"/>
</dbReference>
<dbReference type="InterPro" id="IPR006311">
    <property type="entry name" value="TAT_signal"/>
</dbReference>
<dbReference type="GO" id="GO:0004222">
    <property type="term" value="F:metalloendopeptidase activity"/>
    <property type="evidence" value="ECO:0007669"/>
    <property type="project" value="InterPro"/>
</dbReference>
<keyword evidence="4" id="KW-0862">Zinc</keyword>
<feature type="signal peptide" evidence="5">
    <location>
        <begin position="1"/>
        <end position="42"/>
    </location>
</feature>
<protein>
    <recommendedName>
        <fullName evidence="6">Peptidase M10 metallopeptidase domain-containing protein</fullName>
    </recommendedName>
</protein>
<dbReference type="EMBL" id="LQXA01000026">
    <property type="protein sequence ID" value="KZC95393.1"/>
    <property type="molecule type" value="Genomic_DNA"/>
</dbReference>
<dbReference type="SUPFAM" id="SSF55486">
    <property type="entry name" value="Metalloproteases ('zincins'), catalytic domain"/>
    <property type="match status" value="1"/>
</dbReference>
<dbReference type="AlphaFoldDB" id="A0A154V1Y8"/>
<dbReference type="GO" id="GO:0031012">
    <property type="term" value="C:extracellular matrix"/>
    <property type="evidence" value="ECO:0007669"/>
    <property type="project" value="InterPro"/>
</dbReference>
<evidence type="ECO:0000256" key="4">
    <source>
        <dbReference type="ARBA" id="ARBA00022833"/>
    </source>
</evidence>
<evidence type="ECO:0000313" key="7">
    <source>
        <dbReference type="EMBL" id="KZC95393.1"/>
    </source>
</evidence>
<dbReference type="OrthoDB" id="4146452at2"/>
<feature type="chain" id="PRO_5007601444" description="Peptidase M10 metallopeptidase domain-containing protein" evidence="5">
    <location>
        <begin position="43"/>
        <end position="194"/>
    </location>
</feature>
<evidence type="ECO:0000256" key="2">
    <source>
        <dbReference type="ARBA" id="ARBA00022723"/>
    </source>
</evidence>
<dbReference type="GO" id="GO:0006508">
    <property type="term" value="P:proteolysis"/>
    <property type="evidence" value="ECO:0007669"/>
    <property type="project" value="UniProtKB-KW"/>
</dbReference>
<evidence type="ECO:0000313" key="8">
    <source>
        <dbReference type="Proteomes" id="UP000076218"/>
    </source>
</evidence>
<gene>
    <name evidence="7" type="ORF">AWH51_08490</name>
</gene>
<dbReference type="GO" id="GO:0008270">
    <property type="term" value="F:zinc ion binding"/>
    <property type="evidence" value="ECO:0007669"/>
    <property type="project" value="InterPro"/>
</dbReference>
<keyword evidence="1" id="KW-0645">Protease</keyword>
<evidence type="ECO:0000256" key="5">
    <source>
        <dbReference type="SAM" id="SignalP"/>
    </source>
</evidence>
<name>A0A154V1Y8_9MICO</name>
<dbReference type="Pfam" id="PF00413">
    <property type="entry name" value="Peptidase_M10"/>
    <property type="match status" value="1"/>
</dbReference>
<keyword evidence="3" id="KW-0378">Hydrolase</keyword>
<accession>A0A154V1Y8</accession>
<dbReference type="InterPro" id="IPR001818">
    <property type="entry name" value="Pept_M10_metallopeptidase"/>
</dbReference>
<dbReference type="PRINTS" id="PR00138">
    <property type="entry name" value="MATRIXIN"/>
</dbReference>
<sequence>MIRDGSANPAARRTRRRGGVRLLAMTGLAALAALAVAAPAQAFNREGPHWPTDRLTIDTSAVPTGGFHDALTDAAAEYTALTDVKVGTEDAIGSPWTAQVIDAGDDGYEGYAHWRYDGAMHTTSADMHLNSQYLDDSLPRDRLKVVWEHESGHVLGLAHVTDLDRVMYPIPSDAYADGVTGLTDDEVAGIDFLY</sequence>